<dbReference type="STRING" id="435880.SAMN04487988_10714"/>
<evidence type="ECO:0000313" key="1">
    <source>
        <dbReference type="EMBL" id="SFG71425.1"/>
    </source>
</evidence>
<dbReference type="SUPFAM" id="SSF53335">
    <property type="entry name" value="S-adenosyl-L-methionine-dependent methyltransferases"/>
    <property type="match status" value="1"/>
</dbReference>
<evidence type="ECO:0008006" key="3">
    <source>
        <dbReference type="Google" id="ProtNLM"/>
    </source>
</evidence>
<dbReference type="Proteomes" id="UP000199642">
    <property type="component" value="Unassembled WGS sequence"/>
</dbReference>
<reference evidence="2" key="1">
    <citation type="submission" date="2016-10" db="EMBL/GenBank/DDBJ databases">
        <authorList>
            <person name="Varghese N."/>
            <person name="Submissions S."/>
        </authorList>
    </citation>
    <scope>NUCLEOTIDE SEQUENCE [LARGE SCALE GENOMIC DNA]</scope>
    <source>
        <strain evidence="2">DSM 19315</strain>
    </source>
</reference>
<dbReference type="AlphaFoldDB" id="A0A1I2U2M9"/>
<protein>
    <recommendedName>
        <fullName evidence="3">Methyltransferase domain-containing protein</fullName>
    </recommendedName>
</protein>
<organism evidence="1 2">
    <name type="scientific">Algoriphagus hitonicola</name>
    <dbReference type="NCBI Taxonomy" id="435880"/>
    <lineage>
        <taxon>Bacteria</taxon>
        <taxon>Pseudomonadati</taxon>
        <taxon>Bacteroidota</taxon>
        <taxon>Cytophagia</taxon>
        <taxon>Cytophagales</taxon>
        <taxon>Cyclobacteriaceae</taxon>
        <taxon>Algoriphagus</taxon>
    </lineage>
</organism>
<keyword evidence="2" id="KW-1185">Reference proteome</keyword>
<accession>A0A1I2U2M9</accession>
<name>A0A1I2U2M9_9BACT</name>
<dbReference type="OrthoDB" id="836632at2"/>
<evidence type="ECO:0000313" key="2">
    <source>
        <dbReference type="Proteomes" id="UP000199642"/>
    </source>
</evidence>
<gene>
    <name evidence="1" type="ORF">SAMN04487988_10714</name>
</gene>
<dbReference type="EMBL" id="FOPC01000007">
    <property type="protein sequence ID" value="SFG71425.1"/>
    <property type="molecule type" value="Genomic_DNA"/>
</dbReference>
<proteinExistence type="predicted"/>
<dbReference type="RefSeq" id="WP_092791458.1">
    <property type="nucleotide sequence ID" value="NZ_FOPC01000007.1"/>
</dbReference>
<sequence length="200" mass="23081">MKDRYRLLAPVYTTISRLVFGDLIHQATTCYLSKIPNKSVIIIGGGKGMDFVPYQKELNGEYWELSSSMLSRARVNLSKSDLKFRLGDFSTEDSQKFQLAILPFVLDTMTDGQIIQFLNSLKMKISTDGQVLVSDFYQSQSVKHKLIQRLMITFFQLLTSHSRGDLPQMEELMNECGFQLLEEKSWKKGWIKAQVYTRKD</sequence>
<dbReference type="InterPro" id="IPR029063">
    <property type="entry name" value="SAM-dependent_MTases_sf"/>
</dbReference>
<dbReference type="Gene3D" id="3.40.50.150">
    <property type="entry name" value="Vaccinia Virus protein VP39"/>
    <property type="match status" value="1"/>
</dbReference>